<keyword evidence="2" id="KW-1185">Reference proteome</keyword>
<gene>
    <name evidence="1" type="ORF">NOXIFER_97</name>
</gene>
<name>A0A1Y0SXZ6_9CAUD</name>
<organism evidence="1 2">
    <name type="scientific">Pseudomonas phage Noxifer</name>
    <dbReference type="NCBI Taxonomy" id="2006684"/>
    <lineage>
        <taxon>Viruses</taxon>
        <taxon>Duplodnaviria</taxon>
        <taxon>Heunggongvirae</taxon>
        <taxon>Uroviricota</taxon>
        <taxon>Caudoviricetes</taxon>
        <taxon>Chimalliviridae</taxon>
        <taxon>Noxifervirus</taxon>
        <taxon>Noxifervirus noxifer</taxon>
    </lineage>
</organism>
<dbReference type="EMBL" id="MF063068">
    <property type="protein sequence ID" value="ARV77504.1"/>
    <property type="molecule type" value="Genomic_DNA"/>
</dbReference>
<sequence>MPKALIPVAASNTSVSRRVAVSIIQHLTTLMGLPETTEVFLPGNTQAVPLNNAEFGNCCKSNLTFPGQSRMTVTVVEDAEEDHALTTSVNDKQNRPILHDKIHNVTVTPVYRYVKMTCNIEFVAASTTQAQRWLDDQRAMFSAGRTENMHDLEYYFQPPDGLIFTLKALHDALMKSPWPITETFEEWVAGKMVGGAYIKDLTTLAGMHHTLAIAEHQYDVLGWFDWTTTPDTPERSGDGSGTFTVNLNYQIGYGRPTHVHIDYPMVMNQFPISKKFRHTEPYWFYRDRKRKVSITKEAFDEFRFIEDMAGHVPYVHYPNTDDWYPNPLQSLGQVVPLFTGLVMLTGDDQQSLMDLSELGECRFTPHFLEYFYAMGNAALDSLTGLFEFRLWRNDEYMRGTKLQFKPGTLTLQTVEPLDPQYMYHIQICVKRNWASVGRNVVQCLRNWPTVAWTLLRALGVRLGGAELLTDLDLIAANHPRRNMVPCYGEGYLLPETTPPEVKWGLRPDDVFIKNGIVRQTDLDQAVRDTDTIAENYINYNTIGPLTVMFFSILTFRNKG</sequence>
<dbReference type="Proteomes" id="UP000224829">
    <property type="component" value="Segment"/>
</dbReference>
<reference evidence="1 2" key="1">
    <citation type="submission" date="2017-05" db="EMBL/GenBank/DDBJ databases">
        <authorList>
            <person name="Song R."/>
            <person name="Chenine A.L."/>
            <person name="Ruprecht R.M."/>
        </authorList>
    </citation>
    <scope>NUCLEOTIDE SEQUENCE [LARGE SCALE GENOMIC DNA]</scope>
</reference>
<accession>A0A1Y0SXZ6</accession>
<evidence type="ECO:0000313" key="1">
    <source>
        <dbReference type="EMBL" id="ARV77504.1"/>
    </source>
</evidence>
<evidence type="ECO:0000313" key="2">
    <source>
        <dbReference type="Proteomes" id="UP000224829"/>
    </source>
</evidence>
<proteinExistence type="predicted"/>
<dbReference type="OrthoDB" id="7008at10239"/>
<protein>
    <submittedName>
        <fullName evidence="1">Uncharacterized protein</fullName>
    </submittedName>
</protein>